<reference evidence="1 2" key="1">
    <citation type="journal article" date="2016" name="G3 (Bethesda)">
        <title>First Draft Assembly and Annotation of the Genome of a California Endemic Oak Quercus lobata Nee (Fagaceae).</title>
        <authorList>
            <person name="Sork V.L."/>
            <person name="Fitz-Gibbon S.T."/>
            <person name="Puiu D."/>
            <person name="Crepeau M."/>
            <person name="Gugger P.F."/>
            <person name="Sherman R."/>
            <person name="Stevens K."/>
            <person name="Langley C.H."/>
            <person name="Pellegrini M."/>
            <person name="Salzberg S.L."/>
        </authorList>
    </citation>
    <scope>NUCLEOTIDE SEQUENCE [LARGE SCALE GENOMIC DNA]</scope>
    <source>
        <strain evidence="1 2">cv. SW786</strain>
    </source>
</reference>
<dbReference type="EnsemblPlants" id="QL08p014133:mrna">
    <property type="protein sequence ID" value="QL08p014133:mrna"/>
    <property type="gene ID" value="QL08p014133"/>
</dbReference>
<reference evidence="1" key="2">
    <citation type="submission" date="2021-01" db="UniProtKB">
        <authorList>
            <consortium name="EnsemblPlants"/>
        </authorList>
    </citation>
    <scope>IDENTIFICATION</scope>
</reference>
<protein>
    <recommendedName>
        <fullName evidence="3">DUF4283 domain-containing protein</fullName>
    </recommendedName>
</protein>
<keyword evidence="2" id="KW-1185">Reference proteome</keyword>
<name>A0A7N2M9T7_QUELO</name>
<dbReference type="InParanoid" id="A0A7N2M9T7"/>
<evidence type="ECO:0008006" key="3">
    <source>
        <dbReference type="Google" id="ProtNLM"/>
    </source>
</evidence>
<dbReference type="Proteomes" id="UP000594261">
    <property type="component" value="Chromosome 8"/>
</dbReference>
<proteinExistence type="predicted"/>
<dbReference type="AlphaFoldDB" id="A0A7N2M9T7"/>
<evidence type="ECO:0000313" key="1">
    <source>
        <dbReference type="EnsemblPlants" id="QL08p014133:mrna"/>
    </source>
</evidence>
<organism evidence="1 2">
    <name type="scientific">Quercus lobata</name>
    <name type="common">Valley oak</name>
    <dbReference type="NCBI Taxonomy" id="97700"/>
    <lineage>
        <taxon>Eukaryota</taxon>
        <taxon>Viridiplantae</taxon>
        <taxon>Streptophyta</taxon>
        <taxon>Embryophyta</taxon>
        <taxon>Tracheophyta</taxon>
        <taxon>Spermatophyta</taxon>
        <taxon>Magnoliopsida</taxon>
        <taxon>eudicotyledons</taxon>
        <taxon>Gunneridae</taxon>
        <taxon>Pentapetalae</taxon>
        <taxon>rosids</taxon>
        <taxon>fabids</taxon>
        <taxon>Fagales</taxon>
        <taxon>Fagaceae</taxon>
        <taxon>Quercus</taxon>
    </lineage>
</organism>
<dbReference type="EMBL" id="LRBV02000008">
    <property type="status" value="NOT_ANNOTATED_CDS"/>
    <property type="molecule type" value="Genomic_DNA"/>
</dbReference>
<dbReference type="Gramene" id="QL08p014133:mrna">
    <property type="protein sequence ID" value="QL08p014133:mrna"/>
    <property type="gene ID" value="QL08p014133"/>
</dbReference>
<accession>A0A7N2M9T7</accession>
<evidence type="ECO:0000313" key="2">
    <source>
        <dbReference type="Proteomes" id="UP000594261"/>
    </source>
</evidence>
<sequence>MGEPWSFDRHLVVLQRYDGILPMEKVDFSKSSFWVQIHNLPLSWLTPDVAMEIGESLGDVNKFFSILDMLSIKGSLKFDDQQFGYWIRAAQVNPSRKSVMDVKGFGKKDTQRHLVISSITGTSSSTMHEGIVSLRPVSGIVEGLEFSVGVDSKTVMELPPGATNKEEPITLNENKLPVVANVINVACVSSNSLNGKDCVTWSKENLTALRSLGSHGKEASCVTMGSQDIGIKIDPKSQSSSETLSIQHSYHEKDCHTYPNHIVAVMEQGEQKLNANVVMVMDIEKEKKLKLEKESNEQGDILTSQLGSVEAVEQTYWEALEWLELKPISPSIIAEMQKTRVKLNCWLEKDDAMWLQRSRINWFQEGDRNTRYFYSKTSAQFKNNIIDALFSSSNPTDFMELLDAVEPKVTNAMNQMLLRDFQEFEVKTALK</sequence>